<sequence>MSGKYWHCFPFNNDAGCAYLFLTLLPFSASSASPWHETSGHRTEVTSSYITYEPGGWPLYVSGDGSELVVYPSLNFYSETSSVARVENKGRLTIQGASLANNAAARPTLDVLSGYLSVVNSTIHTAQRGSHGVAASGSSVVEIKDSDITLSGTNGYGIRLQDNSSLLADGLNVDIHGKSVSAGVILNGENTTARITNSRFTLNGSSVSYGIQQNLGELIANNITVIAKGLSGGVRIGDWGSLTHTTLSNSHIQVENAYALLIRNSRSELNNVEVIATGDDVRAMDINQNASVVADGGSYTTYGNNADAVWLPNLDTHLTINNAALTTFGNNAHALNTLDGTAKAENVTLTTSGLESHAIYTQNLIRGNDLTITTSGDHSRGAVSALGGLLDIANSTIATRGAGAVGIGAYSQGKVKASGIKVTTHGKDASALLMQSGYMAFDNSTLISAGNAPALLVKSAATATNNAATQRNQLRLDNVKLTSAAQEAINVTAARLEIQASNGAYLQGGNQQLLKVITVKDNGSSAVYGSHVALEASSRTLLNGDVHVDPGSSASLILRDRSQLTGAVNNADIAVYSHSRWQMRAASSVKSVINQGIIALNHGSLSDKLVVAGNYQGDNGTLIFNTRLGNDSAETNRLIVNGNSSGSTRVKVLNAGGIGAKTLNGIQLVAVNGASEGEFVQQGRIVAGAYEYRLGRGAGAQAGNWYLTNHAADGTPVFRPEAGGYIANSAAAATLFNLSLYDRLGNRSLSDSEQAGEGSLWLRQTAGHSRSRIADTLAAQGNRYSVQLGGDLWQAADANHGRLHLGPMVGYGRQATNIRSTLSGNTASSTLSGYSLGAYATWFAKQNSDSGPWLDSWLQYNWFTGSVDGKALRSERYHLQGLSASLEGGYGWKAWERQGDNQRRYGFYLQPHAQVIFNGLKTVRLSEQNGTQVENKNSNLISRIGIRGWITESKQPGESDLRPYMELSWLHNSDPYRVSLNQLSVQQNSGRNVVELKTGVEGKVSDNFQLNGSVALQQGRYHYQDASLMLGAKYSF</sequence>
<dbReference type="Pfam" id="PF18883">
    <property type="entry name" value="AC_1"/>
    <property type="match status" value="1"/>
</dbReference>
<dbReference type="Proteomes" id="UP001056635">
    <property type="component" value="Chromosome"/>
</dbReference>
<evidence type="ECO:0000313" key="3">
    <source>
        <dbReference type="Proteomes" id="UP001056635"/>
    </source>
</evidence>
<dbReference type="CDD" id="cd01344">
    <property type="entry name" value="PL2_Passenger_AT"/>
    <property type="match status" value="1"/>
</dbReference>
<dbReference type="Gene3D" id="2.40.128.130">
    <property type="entry name" value="Autotransporter beta-domain"/>
    <property type="match status" value="1"/>
</dbReference>
<dbReference type="InterPro" id="IPR005546">
    <property type="entry name" value="Autotransporte_beta"/>
</dbReference>
<dbReference type="PANTHER" id="PTHR12338">
    <property type="entry name" value="AUTOTRANSPORTER"/>
    <property type="match status" value="1"/>
</dbReference>
<dbReference type="NCBIfam" id="TIGR01414">
    <property type="entry name" value="autotrans_barl"/>
    <property type="match status" value="1"/>
</dbReference>
<dbReference type="EMBL" id="CP082904">
    <property type="protein sequence ID" value="UQY44131.1"/>
    <property type="molecule type" value="Genomic_DNA"/>
</dbReference>
<dbReference type="PANTHER" id="PTHR12338:SF5">
    <property type="entry name" value="ANTIGEN 43-RELATED"/>
    <property type="match status" value="1"/>
</dbReference>
<dbReference type="SUPFAM" id="SSF51126">
    <property type="entry name" value="Pectin lyase-like"/>
    <property type="match status" value="1"/>
</dbReference>
<accession>A0ABY4RBG3</accession>
<evidence type="ECO:0000313" key="2">
    <source>
        <dbReference type="EMBL" id="UQY44131.1"/>
    </source>
</evidence>
<dbReference type="InterPro" id="IPR006315">
    <property type="entry name" value="OM_autotransptr_brl_dom"/>
</dbReference>
<dbReference type="InterPro" id="IPR043990">
    <property type="entry name" value="AC_1"/>
</dbReference>
<dbReference type="InterPro" id="IPR036709">
    <property type="entry name" value="Autotransporte_beta_dom_sf"/>
</dbReference>
<dbReference type="InterPro" id="IPR011050">
    <property type="entry name" value="Pectin_lyase_fold/virulence"/>
</dbReference>
<dbReference type="SMART" id="SM00869">
    <property type="entry name" value="Autotransporter"/>
    <property type="match status" value="1"/>
</dbReference>
<proteinExistence type="predicted"/>
<gene>
    <name evidence="2" type="ORF">K6958_20300</name>
</gene>
<protein>
    <submittedName>
        <fullName evidence="2">Autotransporter outer membrane beta-barrel domain-containing protein</fullName>
    </submittedName>
</protein>
<dbReference type="PROSITE" id="PS51208">
    <property type="entry name" value="AUTOTRANSPORTER"/>
    <property type="match status" value="1"/>
</dbReference>
<evidence type="ECO:0000259" key="1">
    <source>
        <dbReference type="PROSITE" id="PS51208"/>
    </source>
</evidence>
<keyword evidence="3" id="KW-1185">Reference proteome</keyword>
<feature type="domain" description="Autotransporter" evidence="1">
    <location>
        <begin position="753"/>
        <end position="1036"/>
    </location>
</feature>
<organism evidence="2 3">
    <name type="scientific">Mixta hanseatica</name>
    <dbReference type="NCBI Taxonomy" id="2872648"/>
    <lineage>
        <taxon>Bacteria</taxon>
        <taxon>Pseudomonadati</taxon>
        <taxon>Pseudomonadota</taxon>
        <taxon>Gammaproteobacteria</taxon>
        <taxon>Enterobacterales</taxon>
        <taxon>Erwiniaceae</taxon>
        <taxon>Mixta</taxon>
    </lineage>
</organism>
<dbReference type="SUPFAM" id="SSF103515">
    <property type="entry name" value="Autotransporter"/>
    <property type="match status" value="1"/>
</dbReference>
<name>A0ABY4RBG3_9GAMM</name>
<dbReference type="InterPro" id="IPR012332">
    <property type="entry name" value="Autotransporter_pectin_lyase_C"/>
</dbReference>
<dbReference type="InterPro" id="IPR050909">
    <property type="entry name" value="Bact_Autotransporter_VF"/>
</dbReference>
<reference evidence="2" key="1">
    <citation type="submission" date="2021-09" db="EMBL/GenBank/DDBJ databases">
        <title>First case of bloodstream infection caused by Mixta hanseatica sp. nov., a member of the Erwiniaceae family.</title>
        <authorList>
            <person name="Both A."/>
            <person name="Huang J."/>
            <person name="Wenzel P."/>
            <person name="Aepfelbacher M."/>
            <person name="Rohde H."/>
            <person name="Christner M."/>
            <person name="Hentschke M."/>
        </authorList>
    </citation>
    <scope>NUCLEOTIDE SEQUENCE</scope>
    <source>
        <strain evidence="2">X22927</strain>
    </source>
</reference>
<dbReference type="Gene3D" id="2.160.20.20">
    <property type="match status" value="2"/>
</dbReference>
<dbReference type="RefSeq" id="WP_249892757.1">
    <property type="nucleotide sequence ID" value="NZ_CP082904.1"/>
</dbReference>